<dbReference type="GO" id="GO:0016787">
    <property type="term" value="F:hydrolase activity"/>
    <property type="evidence" value="ECO:0007669"/>
    <property type="project" value="UniProtKB-ARBA"/>
</dbReference>
<gene>
    <name evidence="1" type="ORF">GH723_10735</name>
</gene>
<keyword evidence="2" id="KW-1185">Reference proteome</keyword>
<dbReference type="EMBL" id="CP045851">
    <property type="protein sequence ID" value="QGG95534.1"/>
    <property type="molecule type" value="Genomic_DNA"/>
</dbReference>
<sequence length="369" mass="39737">MGDNSPQRPHLPDYSGACLSNIVPALLEWTDVPSWLPAPVADADQVVLLVLDGLGWEQLQARRDLAPTLCSLVGGPASSVVPSTTATALTSITTGLAPGEHGVVGYRMALEGEVLNVLRWSTSTGDARDRFPPERVQDVVPFAGQRPPIVTKAEFATSGFSGAHLHQVRFHGYRMTSTMLIELQHVLDANEPFVYAYYDGIDKVAHEYGFGEYYDAELVAVDRLVSDIIDLLPPGAALLITADHGHVETGGDVTTPHPAVLAETSMQSGEGRFRWFHARPGRTPALLEALTTHHGHQAWIRTRDEAISEGWYGPKVTDMARARMGDILVAPWGNLAFLDPADSGPYELVGRHGSVTSAEMLVPLLGAGG</sequence>
<dbReference type="PANTHER" id="PTHR10151:SF120">
    <property type="entry name" value="BIS(5'-ADENOSYL)-TRIPHOSPHATASE"/>
    <property type="match status" value="1"/>
</dbReference>
<protein>
    <submittedName>
        <fullName evidence="1">PglZ domain-containing protein</fullName>
    </submittedName>
</protein>
<dbReference type="Proteomes" id="UP000334019">
    <property type="component" value="Chromosome"/>
</dbReference>
<dbReference type="InterPro" id="IPR002591">
    <property type="entry name" value="Phosphodiest/P_Trfase"/>
</dbReference>
<reference evidence="1 2" key="1">
    <citation type="submission" date="2019-11" db="EMBL/GenBank/DDBJ databases">
        <authorList>
            <person name="He Y."/>
        </authorList>
    </citation>
    <scope>NUCLEOTIDE SEQUENCE [LARGE SCALE GENOMIC DNA]</scope>
    <source>
        <strain evidence="1 2">SCSIO 58843</strain>
    </source>
</reference>
<evidence type="ECO:0000313" key="1">
    <source>
        <dbReference type="EMBL" id="QGG95534.1"/>
    </source>
</evidence>
<dbReference type="Gene3D" id="3.40.720.10">
    <property type="entry name" value="Alkaline Phosphatase, subunit A"/>
    <property type="match status" value="1"/>
</dbReference>
<dbReference type="SUPFAM" id="SSF53649">
    <property type="entry name" value="Alkaline phosphatase-like"/>
    <property type="match status" value="1"/>
</dbReference>
<accession>A0A5Q2RJ42</accession>
<dbReference type="Pfam" id="PF01663">
    <property type="entry name" value="Phosphodiest"/>
    <property type="match status" value="1"/>
</dbReference>
<proteinExistence type="predicted"/>
<organism evidence="1 2">
    <name type="scientific">Actinomarinicola tropica</name>
    <dbReference type="NCBI Taxonomy" id="2789776"/>
    <lineage>
        <taxon>Bacteria</taxon>
        <taxon>Bacillati</taxon>
        <taxon>Actinomycetota</taxon>
        <taxon>Acidimicrobiia</taxon>
        <taxon>Acidimicrobiales</taxon>
        <taxon>Iamiaceae</taxon>
        <taxon>Actinomarinicola</taxon>
    </lineage>
</organism>
<name>A0A5Q2RJ42_9ACTN</name>
<dbReference type="PANTHER" id="PTHR10151">
    <property type="entry name" value="ECTONUCLEOTIDE PYROPHOSPHATASE/PHOSPHODIESTERASE"/>
    <property type="match status" value="1"/>
</dbReference>
<dbReference type="AlphaFoldDB" id="A0A5Q2RJ42"/>
<dbReference type="KEGG" id="atq:GH723_10735"/>
<dbReference type="RefSeq" id="WP_153759641.1">
    <property type="nucleotide sequence ID" value="NZ_CP045851.1"/>
</dbReference>
<dbReference type="InterPro" id="IPR017850">
    <property type="entry name" value="Alkaline_phosphatase_core_sf"/>
</dbReference>
<evidence type="ECO:0000313" key="2">
    <source>
        <dbReference type="Proteomes" id="UP000334019"/>
    </source>
</evidence>